<name>A0A016S7M7_9BILA</name>
<proteinExistence type="predicted"/>
<evidence type="ECO:0000313" key="2">
    <source>
        <dbReference type="Proteomes" id="UP000024635"/>
    </source>
</evidence>
<protein>
    <submittedName>
        <fullName evidence="1">Uncharacterized protein</fullName>
    </submittedName>
</protein>
<accession>A0A016S7M7</accession>
<dbReference type="AlphaFoldDB" id="A0A016S7M7"/>
<dbReference type="OrthoDB" id="418748at2759"/>
<keyword evidence="2" id="KW-1185">Reference proteome</keyword>
<evidence type="ECO:0000313" key="1">
    <source>
        <dbReference type="EMBL" id="EYB86608.1"/>
    </source>
</evidence>
<gene>
    <name evidence="1" type="primary">Acey_s0276.g1099</name>
    <name evidence="1" type="ORF">Y032_0276g1099</name>
</gene>
<comment type="caution">
    <text evidence="1">The sequence shown here is derived from an EMBL/GenBank/DDBJ whole genome shotgun (WGS) entry which is preliminary data.</text>
</comment>
<sequence>MKAKWSVLQRAIAERARNILGITKQGRPFINKQIWWWSEKVPVLVKKKRDAYKKWLRTRSDDNMREYREAKAEAKKTAVTTKATRYRALYEELDTADGKKKIYRIARARQRATEDFGHLVQIKVNNGRLLHWFRDILNGWREHYHANCNEIIQPADANCQFGVRTCATDRRGRSYSCVSKDEKRKITRCT</sequence>
<dbReference type="Proteomes" id="UP000024635">
    <property type="component" value="Unassembled WGS sequence"/>
</dbReference>
<organism evidence="1 2">
    <name type="scientific">Ancylostoma ceylanicum</name>
    <dbReference type="NCBI Taxonomy" id="53326"/>
    <lineage>
        <taxon>Eukaryota</taxon>
        <taxon>Metazoa</taxon>
        <taxon>Ecdysozoa</taxon>
        <taxon>Nematoda</taxon>
        <taxon>Chromadorea</taxon>
        <taxon>Rhabditida</taxon>
        <taxon>Rhabditina</taxon>
        <taxon>Rhabditomorpha</taxon>
        <taxon>Strongyloidea</taxon>
        <taxon>Ancylostomatidae</taxon>
        <taxon>Ancylostomatinae</taxon>
        <taxon>Ancylostoma</taxon>
    </lineage>
</organism>
<reference evidence="2" key="1">
    <citation type="journal article" date="2015" name="Nat. Genet.">
        <title>The genome and transcriptome of the zoonotic hookworm Ancylostoma ceylanicum identify infection-specific gene families.</title>
        <authorList>
            <person name="Schwarz E.M."/>
            <person name="Hu Y."/>
            <person name="Antoshechkin I."/>
            <person name="Miller M.M."/>
            <person name="Sternberg P.W."/>
            <person name="Aroian R.V."/>
        </authorList>
    </citation>
    <scope>NUCLEOTIDE SEQUENCE</scope>
    <source>
        <strain evidence="2">HY135</strain>
    </source>
</reference>
<dbReference type="EMBL" id="JARK01001612">
    <property type="protein sequence ID" value="EYB86608.1"/>
    <property type="molecule type" value="Genomic_DNA"/>
</dbReference>